<dbReference type="Proteomes" id="UP000198211">
    <property type="component" value="Unassembled WGS sequence"/>
</dbReference>
<reference evidence="3" key="1">
    <citation type="submission" date="2017-03" db="EMBL/GenBank/DDBJ databases">
        <title>Phytopthora megakarya and P. palmivora, two closely related causual agents of cacao black pod achieved similar genome size and gene model numbers by different mechanisms.</title>
        <authorList>
            <person name="Ali S."/>
            <person name="Shao J."/>
            <person name="Larry D.J."/>
            <person name="Kronmiller B."/>
            <person name="Shen D."/>
            <person name="Strem M.D."/>
            <person name="Melnick R.L."/>
            <person name="Guiltinan M.J."/>
            <person name="Tyler B.M."/>
            <person name="Meinhardt L.W."/>
            <person name="Bailey B.A."/>
        </authorList>
    </citation>
    <scope>NUCLEOTIDE SEQUENCE [LARGE SCALE GENOMIC DNA]</scope>
    <source>
        <strain evidence="3">zdho120</strain>
    </source>
</reference>
<evidence type="ECO:0000313" key="2">
    <source>
        <dbReference type="EMBL" id="OWY97413.1"/>
    </source>
</evidence>
<evidence type="ECO:0008006" key="4">
    <source>
        <dbReference type="Google" id="ProtNLM"/>
    </source>
</evidence>
<keyword evidence="3" id="KW-1185">Reference proteome</keyword>
<feature type="region of interest" description="Disordered" evidence="1">
    <location>
        <begin position="207"/>
        <end position="234"/>
    </location>
</feature>
<feature type="compositionally biased region" description="Basic and acidic residues" evidence="1">
    <location>
        <begin position="324"/>
        <end position="344"/>
    </location>
</feature>
<comment type="caution">
    <text evidence="2">The sequence shown here is derived from an EMBL/GenBank/DDBJ whole genome shotgun (WGS) entry which is preliminary data.</text>
</comment>
<feature type="compositionally biased region" description="Basic and acidic residues" evidence="1">
    <location>
        <begin position="44"/>
        <end position="55"/>
    </location>
</feature>
<proteinExistence type="predicted"/>
<dbReference type="EMBL" id="NBNE01010488">
    <property type="protein sequence ID" value="OWY97413.1"/>
    <property type="molecule type" value="Genomic_DNA"/>
</dbReference>
<sequence>MVRVPGSSGDSQGFHRESDEDATKIKLEPGIEASAEGSARKQLKAPDSDTEDRGDQPWANEDLAQTFYKKGLFACLLDEPVVKTLSPMLIGELQGPTLEPAETPRQLEAATQLLRMLKDAGIIPGAFNASELFDLEAPVIQRSTRTLYETGTAGRVSHTTGDSQADIDSEPRISDRYASATSEAESDSSVDLQQMPLGMSGAEMLREHQANTKPDRSPHEPTPIVTPAVTSRSPEQMQTFFNADMNRYLKEKQTEGSTPTAGRHTTNNQDVKMESVKSHHDSHGEQPEHRHTSTSSDRIRKSGLCTLDDDATYTSVGDIGVEYSGKDHDEDRARSWQGKEKSAFVRDQSPDSEKCLVLTDLLTGPARNRYRQLSRSMRSSWKRLFEAFQTQYCGQGVSVARQYYHAKKRSDKSPLEYLHRLNVTGLRAKLQVKDGPLATRHEHVEYFIETLDDRELADQLALLRLTDTEDLKETLRARQRANIPEKLPPLRIREARQPGLL</sequence>
<feature type="region of interest" description="Disordered" evidence="1">
    <location>
        <begin position="151"/>
        <end position="171"/>
    </location>
</feature>
<organism evidence="2 3">
    <name type="scientific">Phytophthora megakarya</name>
    <dbReference type="NCBI Taxonomy" id="4795"/>
    <lineage>
        <taxon>Eukaryota</taxon>
        <taxon>Sar</taxon>
        <taxon>Stramenopiles</taxon>
        <taxon>Oomycota</taxon>
        <taxon>Peronosporomycetes</taxon>
        <taxon>Peronosporales</taxon>
        <taxon>Peronosporaceae</taxon>
        <taxon>Phytophthora</taxon>
    </lineage>
</organism>
<gene>
    <name evidence="2" type="ORF">PHMEG_00032059</name>
</gene>
<feature type="compositionally biased region" description="Basic and acidic residues" evidence="1">
    <location>
        <begin position="207"/>
        <end position="219"/>
    </location>
</feature>
<name>A0A225UWL1_9STRA</name>
<evidence type="ECO:0000313" key="3">
    <source>
        <dbReference type="Proteomes" id="UP000198211"/>
    </source>
</evidence>
<feature type="compositionally biased region" description="Basic and acidic residues" evidence="1">
    <location>
        <begin position="274"/>
        <end position="291"/>
    </location>
</feature>
<protein>
    <recommendedName>
        <fullName evidence="4">Retrotransposon gag domain-containing protein</fullName>
    </recommendedName>
</protein>
<accession>A0A225UWL1</accession>
<feature type="compositionally biased region" description="Basic and acidic residues" evidence="1">
    <location>
        <begin position="13"/>
        <end position="29"/>
    </location>
</feature>
<evidence type="ECO:0000256" key="1">
    <source>
        <dbReference type="SAM" id="MobiDB-lite"/>
    </source>
</evidence>
<dbReference type="AlphaFoldDB" id="A0A225UWL1"/>
<feature type="region of interest" description="Disordered" evidence="1">
    <location>
        <begin position="274"/>
        <end position="301"/>
    </location>
</feature>
<feature type="region of interest" description="Disordered" evidence="1">
    <location>
        <begin position="319"/>
        <end position="344"/>
    </location>
</feature>
<dbReference type="OrthoDB" id="1752139at2759"/>
<feature type="region of interest" description="Disordered" evidence="1">
    <location>
        <begin position="1"/>
        <end position="59"/>
    </location>
</feature>